<dbReference type="EMBL" id="WUFT01000028">
    <property type="protein sequence ID" value="NEJ74528.1"/>
    <property type="molecule type" value="Genomic_DNA"/>
</dbReference>
<feature type="compositionally biased region" description="Polar residues" evidence="1">
    <location>
        <begin position="36"/>
        <end position="46"/>
    </location>
</feature>
<comment type="caution">
    <text evidence="2">The sequence shown here is derived from an EMBL/GenBank/DDBJ whole genome shotgun (WGS) entry which is preliminary data.</text>
</comment>
<evidence type="ECO:0000256" key="1">
    <source>
        <dbReference type="SAM" id="MobiDB-lite"/>
    </source>
</evidence>
<feature type="compositionally biased region" description="Basic and acidic residues" evidence="1">
    <location>
        <begin position="53"/>
        <end position="62"/>
    </location>
</feature>
<evidence type="ECO:0000313" key="2">
    <source>
        <dbReference type="EMBL" id="NEJ74528.1"/>
    </source>
</evidence>
<organism evidence="2 3">
    <name type="scientific">Rhizobium phaseoli</name>
    <dbReference type="NCBI Taxonomy" id="396"/>
    <lineage>
        <taxon>Bacteria</taxon>
        <taxon>Pseudomonadati</taxon>
        <taxon>Pseudomonadota</taxon>
        <taxon>Alphaproteobacteria</taxon>
        <taxon>Hyphomicrobiales</taxon>
        <taxon>Rhizobiaceae</taxon>
        <taxon>Rhizobium/Agrobacterium group</taxon>
        <taxon>Rhizobium</taxon>
    </lineage>
</organism>
<feature type="region of interest" description="Disordered" evidence="1">
    <location>
        <begin position="36"/>
        <end position="62"/>
    </location>
</feature>
<reference evidence="2 3" key="1">
    <citation type="submission" date="2019-12" db="EMBL/GenBank/DDBJ databases">
        <title>Rhizobium genotypes associated with high levels of biological nitrogen fixation by grain legumes in a temperate-maritime cropping system.</title>
        <authorList>
            <person name="Maluk M."/>
            <person name="Francesc Ferrando Molina F."/>
            <person name="Lopez Del Egido L."/>
            <person name="Lafos M."/>
            <person name="Langarica-Fuentes A."/>
            <person name="Gebre Yohannes G."/>
            <person name="Young M.W."/>
            <person name="Martin P."/>
            <person name="Gantlett R."/>
            <person name="Kenicer G."/>
            <person name="Hawes C."/>
            <person name="Begg G.S."/>
            <person name="Quilliam R.S."/>
            <person name="Squire G.R."/>
            <person name="Poole P.S."/>
            <person name="Young P.W."/>
            <person name="Iannetta P.M."/>
            <person name="James E.K."/>
        </authorList>
    </citation>
    <scope>NUCLEOTIDE SEQUENCE [LARGE SCALE GENOMIC DNA]</scope>
    <source>
        <strain evidence="2 3">JHI366</strain>
    </source>
</reference>
<dbReference type="RefSeq" id="WP_164015878.1">
    <property type="nucleotide sequence ID" value="NZ_WUFT01000028.1"/>
</dbReference>
<accession>A0A7K3UNV0</accession>
<evidence type="ECO:0000313" key="3">
    <source>
        <dbReference type="Proteomes" id="UP000471753"/>
    </source>
</evidence>
<proteinExistence type="predicted"/>
<gene>
    <name evidence="2" type="ORF">GR197_29050</name>
</gene>
<sequence>MNFTFDFSNFVAGLIAGGAASALITFQLTKNLRSGANGNSVDQSGSSAGGDIVGRDKNTTAK</sequence>
<dbReference type="AlphaFoldDB" id="A0A7K3UNV0"/>
<protein>
    <submittedName>
        <fullName evidence="2">Uncharacterized protein</fullName>
    </submittedName>
</protein>
<name>A0A7K3UNV0_9HYPH</name>
<dbReference type="Proteomes" id="UP000471753">
    <property type="component" value="Unassembled WGS sequence"/>
</dbReference>